<comment type="caution">
    <text evidence="11">The sequence shown here is derived from an EMBL/GenBank/DDBJ whole genome shotgun (WGS) entry which is preliminary data.</text>
</comment>
<proteinExistence type="inferred from homology"/>
<dbReference type="Proteomes" id="UP000286415">
    <property type="component" value="Unassembled WGS sequence"/>
</dbReference>
<dbReference type="GO" id="GO:0005886">
    <property type="term" value="C:plasma membrane"/>
    <property type="evidence" value="ECO:0007669"/>
    <property type="project" value="UniProtKB-SubCell"/>
</dbReference>
<feature type="transmembrane region" description="Helical" evidence="9">
    <location>
        <begin position="208"/>
        <end position="230"/>
    </location>
</feature>
<keyword evidence="7 9" id="KW-0472">Membrane</keyword>
<dbReference type="STRING" id="79923.A0A419PYJ6"/>
<feature type="region of interest" description="Disordered" evidence="10">
    <location>
        <begin position="759"/>
        <end position="780"/>
    </location>
</feature>
<feature type="transmembrane region" description="Helical" evidence="9">
    <location>
        <begin position="711"/>
        <end position="735"/>
    </location>
</feature>
<keyword evidence="2 9" id="KW-0813">Transport</keyword>
<dbReference type="PANTHER" id="PTHR11893">
    <property type="entry name" value="INNEXIN"/>
    <property type="match status" value="1"/>
</dbReference>
<protein>
    <recommendedName>
        <fullName evidence="9">Innexin</fullName>
    </recommendedName>
</protein>
<feature type="transmembrane region" description="Helical" evidence="9">
    <location>
        <begin position="617"/>
        <end position="634"/>
    </location>
</feature>
<dbReference type="PRINTS" id="PR01262">
    <property type="entry name" value="INNEXIN"/>
</dbReference>
<dbReference type="GO" id="GO:0005921">
    <property type="term" value="C:gap junction"/>
    <property type="evidence" value="ECO:0007669"/>
    <property type="project" value="UniProtKB-UniRule"/>
</dbReference>
<evidence type="ECO:0000256" key="4">
    <source>
        <dbReference type="ARBA" id="ARBA00022692"/>
    </source>
</evidence>
<reference evidence="11 12" key="2">
    <citation type="journal article" date="2021" name="Genomics">
        <title>High-quality reference genome for Clonorchis sinensis.</title>
        <authorList>
            <person name="Young N.D."/>
            <person name="Stroehlein A.J."/>
            <person name="Kinkar L."/>
            <person name="Wang T."/>
            <person name="Sohn W.M."/>
            <person name="Chang B.C.H."/>
            <person name="Kaur P."/>
            <person name="Weisz D."/>
            <person name="Dudchenko O."/>
            <person name="Aiden E.L."/>
            <person name="Korhonen P.K."/>
            <person name="Gasser R.B."/>
        </authorList>
    </citation>
    <scope>NUCLEOTIDE SEQUENCE [LARGE SCALE GENOMIC DNA]</scope>
    <source>
        <strain evidence="11">Cs-k2</strain>
    </source>
</reference>
<evidence type="ECO:0000256" key="6">
    <source>
        <dbReference type="ARBA" id="ARBA00023065"/>
    </source>
</evidence>
<comment type="subcellular location">
    <subcellularLocation>
        <location evidence="1 9">Cell membrane</location>
        <topology evidence="1 9">Multi-pass membrane protein</topology>
    </subcellularLocation>
</comment>
<name>A0A419PYJ6_CLOSI</name>
<evidence type="ECO:0000256" key="3">
    <source>
        <dbReference type="ARBA" id="ARBA00022475"/>
    </source>
</evidence>
<dbReference type="EMBL" id="NIRI02000013">
    <property type="protein sequence ID" value="KAG5453016.1"/>
    <property type="molecule type" value="Genomic_DNA"/>
</dbReference>
<evidence type="ECO:0000256" key="10">
    <source>
        <dbReference type="SAM" id="MobiDB-lite"/>
    </source>
</evidence>
<evidence type="ECO:0000256" key="8">
    <source>
        <dbReference type="ARBA" id="ARBA00023303"/>
    </source>
</evidence>
<evidence type="ECO:0000313" key="12">
    <source>
        <dbReference type="Proteomes" id="UP000286415"/>
    </source>
</evidence>
<dbReference type="Pfam" id="PF00876">
    <property type="entry name" value="Innexin"/>
    <property type="match status" value="2"/>
</dbReference>
<keyword evidence="12" id="KW-1185">Reference proteome</keyword>
<organism evidence="11 12">
    <name type="scientific">Clonorchis sinensis</name>
    <name type="common">Chinese liver fluke</name>
    <dbReference type="NCBI Taxonomy" id="79923"/>
    <lineage>
        <taxon>Eukaryota</taxon>
        <taxon>Metazoa</taxon>
        <taxon>Spiralia</taxon>
        <taxon>Lophotrochozoa</taxon>
        <taxon>Platyhelminthes</taxon>
        <taxon>Trematoda</taxon>
        <taxon>Digenea</taxon>
        <taxon>Opisthorchiida</taxon>
        <taxon>Opisthorchiata</taxon>
        <taxon>Opisthorchiidae</taxon>
        <taxon>Clonorchis</taxon>
    </lineage>
</organism>
<keyword evidence="8 9" id="KW-0407">Ion channel</keyword>
<comment type="function">
    <text evidence="9">Structural component of the gap junctions.</text>
</comment>
<keyword evidence="6 9" id="KW-0406">Ion transport</keyword>
<dbReference type="GO" id="GO:0005243">
    <property type="term" value="F:gap junction channel activity"/>
    <property type="evidence" value="ECO:0007669"/>
    <property type="project" value="TreeGrafter"/>
</dbReference>
<dbReference type="PROSITE" id="PS51013">
    <property type="entry name" value="PANNEXIN"/>
    <property type="match status" value="2"/>
</dbReference>
<sequence>MVAAEFLDFLNKLHVPDYIGVEDFADKLSFLYSVLVLMLCTTIVTVKQYLMSAIACYIPTVPSGSDFDKFLENFCWVHGTIPLLSNELIPQTMDEWAYFDDKYRINYYQWVPFMLGLQCMLFYIPRIVWQLICCNRTGTDIEHLVVVAHQASNASPTDRSKLVSHVTASLKGMLYQHREYRHGRVLEAKKRLFDACGLLVVSKRLGTWLAFTYFVIKLLYLTNSVGQLYLMQRFLGFNATLTNFGAKLADYMLSGRNWEQTRIFPRISFCYFADLRQLGSTNRYVAQCVLPVNMLNEKLYIFLWYWTAMVAILTAFSIPLWLMRLTFAKSRVRFIKKFLRINEQFHRSDKQLVKDFTENFLRHDGIFILRMISMNAGDVITSEVVSELWKGFYAQHRSTEPDGPEPRTYIKMSGVDFITLYNKYQLRKFVGVDDWVDRLSYVYSVIILLGFTILVTSKTYLFSPIACHMPTAPQGANFKKYVESVCWVLGTVPIRENESIPQNGRNWEELSEKRRINYYQWVPFVLGLQCIMFYTPRLIWQSISFNRLGTDLNLLVSKANQALLEDTEEKSRRCIEHVARSLERLLFVHRDYRKGVFSDVRRQMTSYFSFFFVSKRLGTWTVFVYFCIKLLYLSNTFLQLHTMRILLNYDTSLFLFGAKLLRALLADSGWNETLFFPRKSYCVISLRHLGTVQNTFAGICALPINMFNEKIFIFLYFWISIVMTLTLLSIPIWFIRLGTQRWRTAIVYKYLRIHPPDHMKDEESSKNSSESPNASSKVDDPAVRSNVDKFVAKFLRVDGVFLIHILTANAGDVVTTEIVNLLWRAWVQRYAGRLEWEHPSLCDSDDAWNHPETKAQTLSAFLFDEENDLRDRHDSIKSSRPHVIQSIASRQ</sequence>
<evidence type="ECO:0000256" key="2">
    <source>
        <dbReference type="ARBA" id="ARBA00022448"/>
    </source>
</evidence>
<feature type="transmembrane region" description="Helical" evidence="9">
    <location>
        <begin position="30"/>
        <end position="50"/>
    </location>
</feature>
<comment type="caution">
    <text evidence="9">Lacks conserved residue(s) required for the propagation of feature annotation.</text>
</comment>
<reference evidence="11 12" key="1">
    <citation type="journal article" date="2018" name="Biotechnol. Adv.">
        <title>Improved genomic resources and new bioinformatic workflow for the carcinogenic parasite Clonorchis sinensis: Biotechnological implications.</title>
        <authorList>
            <person name="Wang D."/>
            <person name="Korhonen P.K."/>
            <person name="Gasser R.B."/>
            <person name="Young N.D."/>
        </authorList>
    </citation>
    <scope>NUCLEOTIDE SEQUENCE [LARGE SCALE GENOMIC DNA]</scope>
    <source>
        <strain evidence="11">Cs-k2</strain>
    </source>
</reference>
<dbReference type="InParanoid" id="A0A419PYJ6"/>
<dbReference type="PANTHER" id="PTHR11893:SF36">
    <property type="entry name" value="INNEXIN-5"/>
    <property type="match status" value="1"/>
</dbReference>
<accession>A0A419PYJ6</accession>
<dbReference type="GO" id="GO:0034220">
    <property type="term" value="P:monoatomic ion transmembrane transport"/>
    <property type="evidence" value="ECO:0007669"/>
    <property type="project" value="UniProtKB-KW"/>
</dbReference>
<feature type="transmembrane region" description="Helical" evidence="9">
    <location>
        <begin position="521"/>
        <end position="540"/>
    </location>
</feature>
<evidence type="ECO:0000256" key="5">
    <source>
        <dbReference type="ARBA" id="ARBA00022989"/>
    </source>
</evidence>
<evidence type="ECO:0000256" key="9">
    <source>
        <dbReference type="RuleBase" id="RU010713"/>
    </source>
</evidence>
<dbReference type="OrthoDB" id="5867527at2759"/>
<keyword evidence="4 9" id="KW-0812">Transmembrane</keyword>
<feature type="transmembrane region" description="Helical" evidence="9">
    <location>
        <begin position="303"/>
        <end position="323"/>
    </location>
</feature>
<evidence type="ECO:0000256" key="7">
    <source>
        <dbReference type="ARBA" id="ARBA00023136"/>
    </source>
</evidence>
<dbReference type="AlphaFoldDB" id="A0A419PYJ6"/>
<evidence type="ECO:0000256" key="1">
    <source>
        <dbReference type="ARBA" id="ARBA00004651"/>
    </source>
</evidence>
<gene>
    <name evidence="9" type="primary">inx</name>
    <name evidence="11" type="ORF">CSKR_109438</name>
</gene>
<keyword evidence="3" id="KW-1003">Cell membrane</keyword>
<keyword evidence="5 9" id="KW-1133">Transmembrane helix</keyword>
<comment type="similarity">
    <text evidence="9">Belongs to the pannexin family.</text>
</comment>
<feature type="compositionally biased region" description="Low complexity" evidence="10">
    <location>
        <begin position="766"/>
        <end position="776"/>
    </location>
</feature>
<evidence type="ECO:0000313" key="11">
    <source>
        <dbReference type="EMBL" id="KAG5453016.1"/>
    </source>
</evidence>
<dbReference type="InterPro" id="IPR000990">
    <property type="entry name" value="Innexin"/>
</dbReference>